<dbReference type="PIRSF" id="PIRSF001456">
    <property type="entry name" value="Chorismate_synth"/>
    <property type="match status" value="1"/>
</dbReference>
<dbReference type="GO" id="GO:0009073">
    <property type="term" value="P:aromatic amino acid family biosynthetic process"/>
    <property type="evidence" value="ECO:0007669"/>
    <property type="project" value="UniProtKB-KW"/>
</dbReference>
<evidence type="ECO:0000313" key="12">
    <source>
        <dbReference type="EMBL" id="HIY74034.1"/>
    </source>
</evidence>
<feature type="binding site" evidence="11">
    <location>
        <position position="256"/>
    </location>
    <ligand>
        <name>FMN</name>
        <dbReference type="ChEBI" id="CHEBI:58210"/>
    </ligand>
</feature>
<keyword evidence="8 11" id="KW-0521">NADP</keyword>
<keyword evidence="6 11" id="KW-0288">FMN</keyword>
<dbReference type="EC" id="4.2.3.5" evidence="3 11"/>
<evidence type="ECO:0000256" key="6">
    <source>
        <dbReference type="ARBA" id="ARBA00022643"/>
    </source>
</evidence>
<reference evidence="12" key="2">
    <citation type="submission" date="2021-04" db="EMBL/GenBank/DDBJ databases">
        <authorList>
            <person name="Gilroy R."/>
        </authorList>
    </citation>
    <scope>NUCLEOTIDE SEQUENCE</scope>
    <source>
        <strain evidence="12">CHK33-7979</strain>
    </source>
</reference>
<feature type="binding site" evidence="11">
    <location>
        <position position="298"/>
    </location>
    <ligand>
        <name>FMN</name>
        <dbReference type="ChEBI" id="CHEBI:58210"/>
    </ligand>
</feature>
<dbReference type="InterPro" id="IPR000453">
    <property type="entry name" value="Chorismate_synth"/>
</dbReference>
<dbReference type="InterPro" id="IPR035904">
    <property type="entry name" value="Chorismate_synth_AroC_sf"/>
</dbReference>
<protein>
    <recommendedName>
        <fullName evidence="3 11">Chorismate synthase</fullName>
        <shortName evidence="11">CS</shortName>
        <ecNumber evidence="3 11">4.2.3.5</ecNumber>
    </recommendedName>
    <alternativeName>
        <fullName evidence="11">5-enolpyruvylshikimate-3-phosphate phospholyase</fullName>
    </alternativeName>
</protein>
<comment type="caution">
    <text evidence="11">Lacks conserved residue(s) required for the propagation of feature annotation.</text>
</comment>
<gene>
    <name evidence="11 12" type="primary">aroC</name>
    <name evidence="12" type="ORF">H9826_08700</name>
</gene>
<dbReference type="AlphaFoldDB" id="A0A9D1Z4V4"/>
<comment type="similarity">
    <text evidence="2 11">Belongs to the chorismate synthase family.</text>
</comment>
<evidence type="ECO:0000256" key="2">
    <source>
        <dbReference type="ARBA" id="ARBA00008014"/>
    </source>
</evidence>
<dbReference type="InterPro" id="IPR020541">
    <property type="entry name" value="Chorismate_synthase_CS"/>
</dbReference>
<evidence type="ECO:0000256" key="7">
    <source>
        <dbReference type="ARBA" id="ARBA00022827"/>
    </source>
</evidence>
<organism evidence="12 13">
    <name type="scientific">Candidatus Intestinimonas merdavium</name>
    <dbReference type="NCBI Taxonomy" id="2838622"/>
    <lineage>
        <taxon>Bacteria</taxon>
        <taxon>Bacillati</taxon>
        <taxon>Bacillota</taxon>
        <taxon>Clostridia</taxon>
        <taxon>Eubacteriales</taxon>
        <taxon>Intestinimonas</taxon>
    </lineage>
</organism>
<evidence type="ECO:0000256" key="10">
    <source>
        <dbReference type="ARBA" id="ARBA00023239"/>
    </source>
</evidence>
<comment type="pathway">
    <text evidence="1 11">Metabolic intermediate biosynthesis; chorismate biosynthesis; chorismate from D-erythrose 4-phosphate and phosphoenolpyruvate: step 7/7.</text>
</comment>
<dbReference type="GO" id="GO:0005829">
    <property type="term" value="C:cytosol"/>
    <property type="evidence" value="ECO:0007669"/>
    <property type="project" value="TreeGrafter"/>
</dbReference>
<keyword evidence="7 11" id="KW-0274">FAD</keyword>
<dbReference type="NCBIfam" id="NF003793">
    <property type="entry name" value="PRK05382.1"/>
    <property type="match status" value="1"/>
</dbReference>
<keyword evidence="5 11" id="KW-0285">Flavoprotein</keyword>
<evidence type="ECO:0000256" key="9">
    <source>
        <dbReference type="ARBA" id="ARBA00023141"/>
    </source>
</evidence>
<dbReference type="SUPFAM" id="SSF103263">
    <property type="entry name" value="Chorismate synthase, AroC"/>
    <property type="match status" value="1"/>
</dbReference>
<dbReference type="HAMAP" id="MF_00300">
    <property type="entry name" value="Chorismate_synth"/>
    <property type="match status" value="1"/>
</dbReference>
<evidence type="ECO:0000256" key="4">
    <source>
        <dbReference type="ARBA" id="ARBA00022605"/>
    </source>
</evidence>
<dbReference type="EMBL" id="DXCX01000088">
    <property type="protein sequence ID" value="HIY74034.1"/>
    <property type="molecule type" value="Genomic_DNA"/>
</dbReference>
<dbReference type="PROSITE" id="PS00787">
    <property type="entry name" value="CHORISMATE_SYNTHASE_1"/>
    <property type="match status" value="1"/>
</dbReference>
<comment type="cofactor">
    <cofactor evidence="11">
        <name>FMNH2</name>
        <dbReference type="ChEBI" id="CHEBI:57618"/>
    </cofactor>
    <text evidence="11">Reduced FMN (FMNH(2)).</text>
</comment>
<dbReference type="GO" id="GO:0010181">
    <property type="term" value="F:FMN binding"/>
    <property type="evidence" value="ECO:0007669"/>
    <property type="project" value="TreeGrafter"/>
</dbReference>
<feature type="binding site" evidence="11">
    <location>
        <position position="39"/>
    </location>
    <ligand>
        <name>NADP(+)</name>
        <dbReference type="ChEBI" id="CHEBI:58349"/>
    </ligand>
</feature>
<keyword evidence="4 11" id="KW-0028">Amino-acid biosynthesis</keyword>
<keyword evidence="9 11" id="KW-0057">Aromatic amino acid biosynthesis</keyword>
<proteinExistence type="inferred from homology"/>
<dbReference type="PANTHER" id="PTHR21085:SF0">
    <property type="entry name" value="CHORISMATE SYNTHASE"/>
    <property type="match status" value="1"/>
</dbReference>
<sequence length="325" mass="33985">MRYMIFGESHGPAIGVVLEGVPAGLALDLDFIRAELARRAPGQSAMTTARKEKDEPEILSGVFDGKTTGTPLCAVIFNTDTRSKDYAKLKDLPRPGHADYAGFVRYHGCNDYRGGGHFSGRLTAPLVFAGSVAKLALRQRGVAVAAHISNVAGIADPTPEEMEAAILAAKADRDSVGGRIRCAVTGLPAGLGAPDFGCNVEGIFSQYLFAVPAVKAVGFGLGTGFAALRGSQANDAFYMDGDTVRTRTNHTGGVNGGITNGMPVEFEVTIRPTPSIARSQDTVDLSAETDAKLEITGRHDPCIVPRAVPVIESAAALATCELLGI</sequence>
<evidence type="ECO:0000256" key="3">
    <source>
        <dbReference type="ARBA" id="ARBA00013036"/>
    </source>
</evidence>
<feature type="binding site" evidence="11">
    <location>
        <begin position="117"/>
        <end position="119"/>
    </location>
    <ligand>
        <name>FMN</name>
        <dbReference type="ChEBI" id="CHEBI:58210"/>
    </ligand>
</feature>
<dbReference type="GO" id="GO:0008652">
    <property type="term" value="P:amino acid biosynthetic process"/>
    <property type="evidence" value="ECO:0007669"/>
    <property type="project" value="UniProtKB-KW"/>
</dbReference>
<dbReference type="PROSITE" id="PS00789">
    <property type="entry name" value="CHORISMATE_SYNTHASE_3"/>
    <property type="match status" value="1"/>
</dbReference>
<reference evidence="12" key="1">
    <citation type="journal article" date="2021" name="PeerJ">
        <title>Extensive microbial diversity within the chicken gut microbiome revealed by metagenomics and culture.</title>
        <authorList>
            <person name="Gilroy R."/>
            <person name="Ravi A."/>
            <person name="Getino M."/>
            <person name="Pursley I."/>
            <person name="Horton D.L."/>
            <person name="Alikhan N.F."/>
            <person name="Baker D."/>
            <person name="Gharbi K."/>
            <person name="Hall N."/>
            <person name="Watson M."/>
            <person name="Adriaenssens E.M."/>
            <person name="Foster-Nyarko E."/>
            <person name="Jarju S."/>
            <person name="Secka A."/>
            <person name="Antonio M."/>
            <person name="Oren A."/>
            <person name="Chaudhuri R.R."/>
            <person name="La Ragione R."/>
            <person name="Hildebrand F."/>
            <person name="Pallen M.J."/>
        </authorList>
    </citation>
    <scope>NUCLEOTIDE SEQUENCE</scope>
    <source>
        <strain evidence="12">CHK33-7979</strain>
    </source>
</reference>
<dbReference type="CDD" id="cd07304">
    <property type="entry name" value="Chorismate_synthase"/>
    <property type="match status" value="1"/>
</dbReference>
<accession>A0A9D1Z4V4</accession>
<evidence type="ECO:0000256" key="5">
    <source>
        <dbReference type="ARBA" id="ARBA00022630"/>
    </source>
</evidence>
<name>A0A9D1Z4V4_9FIRM</name>
<dbReference type="Gene3D" id="3.60.150.10">
    <property type="entry name" value="Chorismate synthase AroC"/>
    <property type="match status" value="2"/>
</dbReference>
<dbReference type="PROSITE" id="PS00788">
    <property type="entry name" value="CHORISMATE_SYNTHASE_2"/>
    <property type="match status" value="1"/>
</dbReference>
<dbReference type="GO" id="GO:0009423">
    <property type="term" value="P:chorismate biosynthetic process"/>
    <property type="evidence" value="ECO:0007669"/>
    <property type="project" value="UniProtKB-UniRule"/>
</dbReference>
<evidence type="ECO:0000256" key="8">
    <source>
        <dbReference type="ARBA" id="ARBA00022857"/>
    </source>
</evidence>
<evidence type="ECO:0000256" key="1">
    <source>
        <dbReference type="ARBA" id="ARBA00005044"/>
    </source>
</evidence>
<comment type="catalytic activity">
    <reaction evidence="11">
        <text>5-O-(1-carboxyvinyl)-3-phosphoshikimate = chorismate + phosphate</text>
        <dbReference type="Rhea" id="RHEA:21020"/>
        <dbReference type="ChEBI" id="CHEBI:29748"/>
        <dbReference type="ChEBI" id="CHEBI:43474"/>
        <dbReference type="ChEBI" id="CHEBI:57701"/>
        <dbReference type="EC" id="4.2.3.5"/>
    </reaction>
</comment>
<comment type="subunit">
    <text evidence="11">Homotetramer.</text>
</comment>
<dbReference type="Pfam" id="PF01264">
    <property type="entry name" value="Chorismate_synt"/>
    <property type="match status" value="1"/>
</dbReference>
<dbReference type="Proteomes" id="UP000886824">
    <property type="component" value="Unassembled WGS sequence"/>
</dbReference>
<keyword evidence="10 11" id="KW-0456">Lyase</keyword>
<evidence type="ECO:0000313" key="13">
    <source>
        <dbReference type="Proteomes" id="UP000886824"/>
    </source>
</evidence>
<comment type="function">
    <text evidence="11">Catalyzes the anti-1,4-elimination of the C-3 phosphate and the C-6 proR hydrogen from 5-enolpyruvylshikimate-3-phosphate (EPSP) to yield chorismate, which is the branch point compound that serves as the starting substrate for the three terminal pathways of aromatic amino acid biosynthesis. This reaction introduces a second double bond into the aromatic ring system.</text>
</comment>
<dbReference type="GO" id="GO:0004107">
    <property type="term" value="F:chorismate synthase activity"/>
    <property type="evidence" value="ECO:0007669"/>
    <property type="project" value="UniProtKB-UniRule"/>
</dbReference>
<comment type="caution">
    <text evidence="12">The sequence shown here is derived from an EMBL/GenBank/DDBJ whole genome shotgun (WGS) entry which is preliminary data.</text>
</comment>
<evidence type="ECO:0000256" key="11">
    <source>
        <dbReference type="HAMAP-Rule" id="MF_00300"/>
    </source>
</evidence>
<dbReference type="PANTHER" id="PTHR21085">
    <property type="entry name" value="CHORISMATE SYNTHASE"/>
    <property type="match status" value="1"/>
</dbReference>